<evidence type="ECO:0000313" key="16">
    <source>
        <dbReference type="Proteomes" id="UP000321726"/>
    </source>
</evidence>
<dbReference type="PRINTS" id="PR01002">
    <property type="entry name" value="FLGFLGJ"/>
</dbReference>
<dbReference type="PANTHER" id="PTHR33308">
    <property type="entry name" value="PEPTIDOGLYCAN HYDROLASE FLGJ"/>
    <property type="match status" value="1"/>
</dbReference>
<dbReference type="Gene3D" id="1.10.530.10">
    <property type="match status" value="1"/>
</dbReference>
<reference evidence="13 16" key="2">
    <citation type="submission" date="2019-07" db="EMBL/GenBank/DDBJ databases">
        <title>Whole genome shotgun sequence of Halomonas cupida NBRC 102219.</title>
        <authorList>
            <person name="Hosoyama A."/>
            <person name="Uohara A."/>
            <person name="Ohji S."/>
            <person name="Ichikawa N."/>
        </authorList>
    </citation>
    <scope>NUCLEOTIDE SEQUENCE [LARGE SCALE GENOMIC DNA]</scope>
    <source>
        <strain evidence="13 16">NBRC 102219</strain>
    </source>
</reference>
<dbReference type="GO" id="GO:0071555">
    <property type="term" value="P:cell wall organization"/>
    <property type="evidence" value="ECO:0007669"/>
    <property type="project" value="UniProtKB-KW"/>
</dbReference>
<evidence type="ECO:0000256" key="3">
    <source>
        <dbReference type="ARBA" id="ARBA00006880"/>
    </source>
</evidence>
<dbReference type="InterPro" id="IPR051056">
    <property type="entry name" value="Glycosyl_Hydrolase_73"/>
</dbReference>
<evidence type="ECO:0000256" key="6">
    <source>
        <dbReference type="ARBA" id="ARBA00022764"/>
    </source>
</evidence>
<protein>
    <recommendedName>
        <fullName evidence="5">Peptidoglycan hydrolase FlgJ</fullName>
    </recommendedName>
    <alternativeName>
        <fullName evidence="11">Muramidase FlgJ</fullName>
    </alternativeName>
</protein>
<dbReference type="GO" id="GO:0044780">
    <property type="term" value="P:bacterial-type flagellum assembly"/>
    <property type="evidence" value="ECO:0007669"/>
    <property type="project" value="InterPro"/>
</dbReference>
<evidence type="ECO:0000256" key="2">
    <source>
        <dbReference type="ARBA" id="ARBA00004418"/>
    </source>
</evidence>
<dbReference type="Pfam" id="PF10135">
    <property type="entry name" value="Rod-binding"/>
    <property type="match status" value="1"/>
</dbReference>
<dbReference type="SMART" id="SM00047">
    <property type="entry name" value="LYZ2"/>
    <property type="match status" value="1"/>
</dbReference>
<sequence>MSVSNSLGSGLSASALSGATLATGSTGHAGFALDMQGLQRLKTSAHKGEGAAAEEAARQFEAMFIDMMMKSMRDASPSSGLTDSRESQFYQSLLDKQWSQTMASRGIGLADQLLSQLGAPQASARADQVEQLIAGIPRGTPRPLDNALRNDLPDTAEVPVPDSFLDELGAVAEGMSQQQASSRIAGAEAGEAPVHVHEFVARLGEPARAASRASGVPAELILAQAALETGWGRREIATQSGGNSYNLFGIKAGASWQGPTTRITTHEVVNGQRYRVEDDFRVYGSFEEAFTDYAGLISGNPRYASVTTAPDAAAAAQALQRGGYATDPAYAAKLIAVMNTMGPLSGATESRATAVASRDTLRNPTTIF</sequence>
<gene>
    <name evidence="13" type="primary">flgJ</name>
    <name evidence="13" type="ORF">HCU01_15810</name>
    <name evidence="14" type="ORF">SAMN05660971_02172</name>
</gene>
<evidence type="ECO:0000256" key="4">
    <source>
        <dbReference type="ARBA" id="ARBA00007974"/>
    </source>
</evidence>
<evidence type="ECO:0000256" key="7">
    <source>
        <dbReference type="ARBA" id="ARBA00022795"/>
    </source>
</evidence>
<evidence type="ECO:0000313" key="15">
    <source>
        <dbReference type="Proteomes" id="UP000184123"/>
    </source>
</evidence>
<evidence type="ECO:0000313" key="13">
    <source>
        <dbReference type="EMBL" id="GEN23632.1"/>
    </source>
</evidence>
<comment type="subcellular location">
    <subcellularLocation>
        <location evidence="2">Periplasm</location>
    </subcellularLocation>
</comment>
<proteinExistence type="inferred from homology"/>
<evidence type="ECO:0000256" key="11">
    <source>
        <dbReference type="ARBA" id="ARBA00030835"/>
    </source>
</evidence>
<evidence type="ECO:0000256" key="5">
    <source>
        <dbReference type="ARBA" id="ARBA00013433"/>
    </source>
</evidence>
<accession>A0A1M7G3B8</accession>
<name>A0A1M7G3B8_9GAMM</name>
<keyword evidence="9" id="KW-0326">Glycosidase</keyword>
<keyword evidence="10" id="KW-0961">Cell wall biogenesis/degradation</keyword>
<dbReference type="RefSeq" id="WP_174788035.1">
    <property type="nucleotide sequence ID" value="NZ_BJXU01000052.1"/>
</dbReference>
<keyword evidence="6" id="KW-0574">Periplasm</keyword>
<organism evidence="14 15">
    <name type="scientific">Halomonas cupida</name>
    <dbReference type="NCBI Taxonomy" id="44933"/>
    <lineage>
        <taxon>Bacteria</taxon>
        <taxon>Pseudomonadati</taxon>
        <taxon>Pseudomonadota</taxon>
        <taxon>Gammaproteobacteria</taxon>
        <taxon>Oceanospirillales</taxon>
        <taxon>Halomonadaceae</taxon>
        <taxon>Halomonas</taxon>
    </lineage>
</organism>
<dbReference type="NCBIfam" id="TIGR02541">
    <property type="entry name" value="flagell_FlgJ"/>
    <property type="match status" value="1"/>
</dbReference>
<dbReference type="GO" id="GO:0042597">
    <property type="term" value="C:periplasmic space"/>
    <property type="evidence" value="ECO:0007669"/>
    <property type="project" value="UniProtKB-SubCell"/>
</dbReference>
<evidence type="ECO:0000256" key="10">
    <source>
        <dbReference type="ARBA" id="ARBA00023316"/>
    </source>
</evidence>
<evidence type="ECO:0000256" key="1">
    <source>
        <dbReference type="ARBA" id="ARBA00002954"/>
    </source>
</evidence>
<keyword evidence="16" id="KW-1185">Reference proteome</keyword>
<dbReference type="Pfam" id="PF01832">
    <property type="entry name" value="Glucosaminidase"/>
    <property type="match status" value="1"/>
</dbReference>
<keyword evidence="7" id="KW-1005">Bacterial flagellum biogenesis</keyword>
<dbReference type="Proteomes" id="UP000184123">
    <property type="component" value="Unassembled WGS sequence"/>
</dbReference>
<dbReference type="InterPro" id="IPR002901">
    <property type="entry name" value="MGlyc_endo_b_GlcNAc-like_dom"/>
</dbReference>
<dbReference type="GO" id="GO:0071973">
    <property type="term" value="P:bacterial-type flagellum-dependent cell motility"/>
    <property type="evidence" value="ECO:0007669"/>
    <property type="project" value="TreeGrafter"/>
</dbReference>
<dbReference type="EMBL" id="FRCA01000005">
    <property type="protein sequence ID" value="SHM10760.1"/>
    <property type="molecule type" value="Genomic_DNA"/>
</dbReference>
<keyword evidence="14" id="KW-0966">Cell projection</keyword>
<dbReference type="EMBL" id="BJXU01000052">
    <property type="protein sequence ID" value="GEN23632.1"/>
    <property type="molecule type" value="Genomic_DNA"/>
</dbReference>
<evidence type="ECO:0000256" key="8">
    <source>
        <dbReference type="ARBA" id="ARBA00022801"/>
    </source>
</evidence>
<dbReference type="InterPro" id="IPR019301">
    <property type="entry name" value="Flagellar_prot_FlgJ_N"/>
</dbReference>
<evidence type="ECO:0000256" key="9">
    <source>
        <dbReference type="ARBA" id="ARBA00023295"/>
    </source>
</evidence>
<dbReference type="Proteomes" id="UP000321726">
    <property type="component" value="Unassembled WGS sequence"/>
</dbReference>
<dbReference type="AlphaFoldDB" id="A0A1M7G3B8"/>
<dbReference type="Gene3D" id="2.10.70.40">
    <property type="entry name" value="peptidoglycan hydrolase"/>
    <property type="match status" value="1"/>
</dbReference>
<feature type="domain" description="Mannosyl-glycoprotein endo-beta-N-acetylglucosamidase-like" evidence="12">
    <location>
        <begin position="189"/>
        <end position="342"/>
    </location>
</feature>
<evidence type="ECO:0000259" key="12">
    <source>
        <dbReference type="SMART" id="SM00047"/>
    </source>
</evidence>
<dbReference type="GO" id="GO:0004040">
    <property type="term" value="F:amidase activity"/>
    <property type="evidence" value="ECO:0007669"/>
    <property type="project" value="InterPro"/>
</dbReference>
<keyword evidence="14" id="KW-0969">Cilium</keyword>
<evidence type="ECO:0000313" key="14">
    <source>
        <dbReference type="EMBL" id="SHM10760.1"/>
    </source>
</evidence>
<dbReference type="GO" id="GO:0016798">
    <property type="term" value="F:hydrolase activity, acting on glycosyl bonds"/>
    <property type="evidence" value="ECO:0007669"/>
    <property type="project" value="UniProtKB-KW"/>
</dbReference>
<dbReference type="InterPro" id="IPR013377">
    <property type="entry name" value="FlgJ"/>
</dbReference>
<reference evidence="14 15" key="1">
    <citation type="submission" date="2016-11" db="EMBL/GenBank/DDBJ databases">
        <authorList>
            <person name="Jaros S."/>
            <person name="Januszkiewicz K."/>
            <person name="Wedrychowicz H."/>
        </authorList>
    </citation>
    <scope>NUCLEOTIDE SEQUENCE [LARGE SCALE GENOMIC DNA]</scope>
    <source>
        <strain evidence="14 15">DSM 4740</strain>
    </source>
</reference>
<dbReference type="STRING" id="44933.SAMN05660971_02172"/>
<comment type="similarity">
    <text evidence="3">In the N-terminal section; belongs to the FlgJ family.</text>
</comment>
<comment type="function">
    <text evidence="1">Flagellum-specific muramidase which hydrolyzes the peptidoglycan layer to assemble the rod structure in the periplasmic space.</text>
</comment>
<keyword evidence="8" id="KW-0378">Hydrolase</keyword>
<keyword evidence="14" id="KW-0282">Flagellum</keyword>
<comment type="similarity">
    <text evidence="4">In the C-terminal section; belongs to the glycosyl hydrolase 73 family.</text>
</comment>
<dbReference type="PANTHER" id="PTHR33308:SF9">
    <property type="entry name" value="PEPTIDOGLYCAN HYDROLASE FLGJ"/>
    <property type="match status" value="1"/>
</dbReference>